<dbReference type="Pfam" id="PF14291">
    <property type="entry name" value="DUF4371"/>
    <property type="match status" value="1"/>
</dbReference>
<feature type="compositionally biased region" description="Basic and acidic residues" evidence="1">
    <location>
        <begin position="62"/>
        <end position="76"/>
    </location>
</feature>
<dbReference type="EMBL" id="JARBDR010000615">
    <property type="protein sequence ID" value="KAJ8310979.1"/>
    <property type="molecule type" value="Genomic_DNA"/>
</dbReference>
<dbReference type="Proteomes" id="UP001217089">
    <property type="component" value="Unassembled WGS sequence"/>
</dbReference>
<evidence type="ECO:0000313" key="3">
    <source>
        <dbReference type="EMBL" id="KAJ8310979.1"/>
    </source>
</evidence>
<dbReference type="PANTHER" id="PTHR46880">
    <property type="entry name" value="RAS-ASSOCIATING DOMAIN-CONTAINING PROTEIN"/>
    <property type="match status" value="1"/>
</dbReference>
<organism evidence="3 4">
    <name type="scientific">Tegillarca granosa</name>
    <name type="common">Malaysian cockle</name>
    <name type="synonym">Anadara granosa</name>
    <dbReference type="NCBI Taxonomy" id="220873"/>
    <lineage>
        <taxon>Eukaryota</taxon>
        <taxon>Metazoa</taxon>
        <taxon>Spiralia</taxon>
        <taxon>Lophotrochozoa</taxon>
        <taxon>Mollusca</taxon>
        <taxon>Bivalvia</taxon>
        <taxon>Autobranchia</taxon>
        <taxon>Pteriomorphia</taxon>
        <taxon>Arcoida</taxon>
        <taxon>Arcoidea</taxon>
        <taxon>Arcidae</taxon>
        <taxon>Tegillarca</taxon>
    </lineage>
</organism>
<accession>A0ABQ9F0W1</accession>
<dbReference type="SUPFAM" id="SSF53098">
    <property type="entry name" value="Ribonuclease H-like"/>
    <property type="match status" value="1"/>
</dbReference>
<protein>
    <recommendedName>
        <fullName evidence="2">DUF4371 domain-containing protein</fullName>
    </recommendedName>
</protein>
<evidence type="ECO:0000313" key="4">
    <source>
        <dbReference type="Proteomes" id="UP001217089"/>
    </source>
</evidence>
<name>A0ABQ9F0W1_TEGGR</name>
<dbReference type="InterPro" id="IPR025398">
    <property type="entry name" value="DUF4371"/>
</dbReference>
<sequence length="842" mass="95607">MEGSTNKKNPALMLQKKEQKVKQAFAGFFIPKTSPVSKPSKELSGMFMPFEAKANMELAPALRRDELNESEKDHIEQSISNQNLKGSENVGEATTSTSTDPNPACENETISTCHNQTESAVNPDQVSESSDLHENDASCDSNSDSEPPSKVFAADSRLFSSHKHELTFPWLYFSGARGKYFCKYCEFFSQSTSAVSESPFATTGTVLGTHPTRKLAKHNESSYHEKATFAYMSGGNKNSVLSMLKANDDKMKSEKKIRNRQYIECLFKTAYFMLRKRWGISENLADMIQFLKDDLQYSPVVGYSEGKTNVHYMSKQSIQEIISSISFSLEDDILSSLRKAKWFALLADESTDDSHREQFAIIARYLGDGNSKIVESFLGLVNVQRADAESLMTAIETFLIAKHIDINKAIFVGFDGCNTMSGVNSGLQRRFRHLVPHQIYINCRNHKLALCVKHLLKEFPVLETLDSLLTDIWKLFHFSPQRFHVFMDVQESYNMKKLSFIRAAATRWLSHGRACSRLLDRYTAILDCLDELYDRKKEAEILGLRNMLTNKKTISATVVLSDILKPGDVHFSRVNSRLQILKDELDHIAERYQSVADGHEDPDLYLNKLPDIWQEIDDRTTLTRRLRDHGVLTVTQVVAELGIPMIHKLNFELEDGFRCSPVLNGFRVFELKDVPITVEELNDFGEVEIRHLANHYGMAKEDVFKGNRNVSQPIFPANVMLNQFSAFKHTLSLMRQRSTEEQLANPGFLLQSFLTDDLLQRNYPAMNHLVLLSCLIPSSTACVERIFSVMNTIVTKLRSSLSQASVDSIMRIVTEGQTSLTDVQLRKAVEKFKNLKNREIDF</sequence>
<feature type="compositionally biased region" description="Polar residues" evidence="1">
    <location>
        <begin position="77"/>
        <end position="101"/>
    </location>
</feature>
<feature type="region of interest" description="Disordered" evidence="1">
    <location>
        <begin position="61"/>
        <end position="149"/>
    </location>
</feature>
<gene>
    <name evidence="3" type="ORF">KUTeg_011470</name>
</gene>
<feature type="domain" description="DUF4371" evidence="2">
    <location>
        <begin position="313"/>
        <end position="423"/>
    </location>
</feature>
<evidence type="ECO:0000256" key="1">
    <source>
        <dbReference type="SAM" id="MobiDB-lite"/>
    </source>
</evidence>
<keyword evidence="4" id="KW-1185">Reference proteome</keyword>
<feature type="compositionally biased region" description="Polar residues" evidence="1">
    <location>
        <begin position="108"/>
        <end position="129"/>
    </location>
</feature>
<proteinExistence type="predicted"/>
<evidence type="ECO:0000259" key="2">
    <source>
        <dbReference type="Pfam" id="PF14291"/>
    </source>
</evidence>
<reference evidence="3 4" key="1">
    <citation type="submission" date="2022-12" db="EMBL/GenBank/DDBJ databases">
        <title>Chromosome-level genome of Tegillarca granosa.</title>
        <authorList>
            <person name="Kim J."/>
        </authorList>
    </citation>
    <scope>NUCLEOTIDE SEQUENCE [LARGE SCALE GENOMIC DNA]</scope>
    <source>
        <strain evidence="3">Teg-2019</strain>
        <tissue evidence="3">Adductor muscle</tissue>
    </source>
</reference>
<dbReference type="InterPro" id="IPR012337">
    <property type="entry name" value="RNaseH-like_sf"/>
</dbReference>
<dbReference type="PANTHER" id="PTHR46880:SF5">
    <property type="entry name" value="DUF4371 DOMAIN-CONTAINING PROTEIN"/>
    <property type="match status" value="1"/>
</dbReference>
<comment type="caution">
    <text evidence="3">The sequence shown here is derived from an EMBL/GenBank/DDBJ whole genome shotgun (WGS) entry which is preliminary data.</text>
</comment>